<dbReference type="PANTHER" id="PTHR43649">
    <property type="entry name" value="ARABINOSE-BINDING PROTEIN-RELATED"/>
    <property type="match status" value="1"/>
</dbReference>
<keyword evidence="1" id="KW-0732">Signal</keyword>
<protein>
    <submittedName>
        <fullName evidence="2">ABC transporter substrate-binding protein</fullName>
    </submittedName>
</protein>
<proteinExistence type="predicted"/>
<dbReference type="InterPro" id="IPR050490">
    <property type="entry name" value="Bact_solute-bd_prot1"/>
</dbReference>
<dbReference type="PANTHER" id="PTHR43649:SF12">
    <property type="entry name" value="DIACETYLCHITOBIOSE BINDING PROTEIN DASA"/>
    <property type="match status" value="1"/>
</dbReference>
<reference evidence="2" key="2">
    <citation type="journal article" date="2021" name="PeerJ">
        <title>Extensive microbial diversity within the chicken gut microbiome revealed by metagenomics and culture.</title>
        <authorList>
            <person name="Gilroy R."/>
            <person name="Ravi A."/>
            <person name="Getino M."/>
            <person name="Pursley I."/>
            <person name="Horton D.L."/>
            <person name="Alikhan N.F."/>
            <person name="Baker D."/>
            <person name="Gharbi K."/>
            <person name="Hall N."/>
            <person name="Watson M."/>
            <person name="Adriaenssens E.M."/>
            <person name="Foster-Nyarko E."/>
            <person name="Jarju S."/>
            <person name="Secka A."/>
            <person name="Antonio M."/>
            <person name="Oren A."/>
            <person name="Chaudhuri R.R."/>
            <person name="La Ragione R."/>
            <person name="Hildebrand F."/>
            <person name="Pallen M.J."/>
        </authorList>
    </citation>
    <scope>NUCLEOTIDE SEQUENCE</scope>
    <source>
        <strain evidence="2">ChiSxjej2B14-6234</strain>
    </source>
</reference>
<feature type="chain" id="PRO_5038647180" evidence="1">
    <location>
        <begin position="27"/>
        <end position="524"/>
    </location>
</feature>
<dbReference type="SUPFAM" id="SSF53850">
    <property type="entry name" value="Periplasmic binding protein-like II"/>
    <property type="match status" value="1"/>
</dbReference>
<dbReference type="Proteomes" id="UP000886887">
    <property type="component" value="Unassembled WGS sequence"/>
</dbReference>
<evidence type="ECO:0000256" key="1">
    <source>
        <dbReference type="SAM" id="SignalP"/>
    </source>
</evidence>
<evidence type="ECO:0000313" key="3">
    <source>
        <dbReference type="Proteomes" id="UP000886887"/>
    </source>
</evidence>
<organism evidence="2 3">
    <name type="scientific">Candidatus Onthenecus intestinigallinarum</name>
    <dbReference type="NCBI Taxonomy" id="2840875"/>
    <lineage>
        <taxon>Bacteria</taxon>
        <taxon>Bacillati</taxon>
        <taxon>Bacillota</taxon>
        <taxon>Clostridia</taxon>
        <taxon>Eubacteriales</taxon>
        <taxon>Candidatus Onthenecus</taxon>
    </lineage>
</organism>
<dbReference type="EMBL" id="DVFJ01000019">
    <property type="protein sequence ID" value="HIQ71787.1"/>
    <property type="molecule type" value="Genomic_DNA"/>
</dbReference>
<name>A0A9D0Z9T5_9FIRM</name>
<dbReference type="Gene3D" id="3.40.190.10">
    <property type="entry name" value="Periplasmic binding protein-like II"/>
    <property type="match status" value="2"/>
</dbReference>
<accession>A0A9D0Z9T5</accession>
<evidence type="ECO:0000313" key="2">
    <source>
        <dbReference type="EMBL" id="HIQ71787.1"/>
    </source>
</evidence>
<feature type="signal peptide" evidence="1">
    <location>
        <begin position="1"/>
        <end position="26"/>
    </location>
</feature>
<sequence length="524" mass="60006">MTIQRLLSCLLAAVMFTALFAAPVSAQDDRSETFTYTWCTPGSADGIDYTAGDDYARFFTEQFNIQWDKINTTFDNHLERLRIWINSGDMPDLVNEWSFNFSELQSYAEQGLVGRLPDDWKERWPNLASAYARTGVGDEIEERLGGTYALPHPIFADHQPIEPLVWHYVAFMRKDWMEACGIEIKDSYTVAEIMDIARAIKEQDPGNVGANLKLINTHVAYMAYMFPYALYEGSWPDGVFFKDENGQVQWGPAQPEMLEALKVYQDAYREGLLNPEFYTLKTNEGAEDFYTTGQSAITIECGMAVFMDRYRADFEQNLGLDYDEVVHTAVITGMDGKYHSAELANYSGALLLSPQLVEDTERFERLMDFLDYMCTEEAQLVLRLGLEGVDWQYAEDGSIEVLTPGVVSDKYETAERCWSNVYVLSDDFGIINPTYPEAYRERVVTLYELKHELGTDTVLPADWDLRFYTSPARDRISFVYPDEYAALILKDGDLEENWNAWVEEALNTYIQPVLDEMNELYGGK</sequence>
<gene>
    <name evidence="2" type="ORF">IAB73_06250</name>
</gene>
<comment type="caution">
    <text evidence="2">The sequence shown here is derived from an EMBL/GenBank/DDBJ whole genome shotgun (WGS) entry which is preliminary data.</text>
</comment>
<reference evidence="2" key="1">
    <citation type="submission" date="2020-10" db="EMBL/GenBank/DDBJ databases">
        <authorList>
            <person name="Gilroy R."/>
        </authorList>
    </citation>
    <scope>NUCLEOTIDE SEQUENCE</scope>
    <source>
        <strain evidence="2">ChiSxjej2B14-6234</strain>
    </source>
</reference>
<dbReference type="AlphaFoldDB" id="A0A9D0Z9T5"/>